<name>A0A2J6TGV4_9HELO</name>
<dbReference type="STRING" id="1095630.A0A2J6TGV4"/>
<keyword evidence="2" id="KW-1133">Transmembrane helix</keyword>
<dbReference type="PANTHER" id="PTHR34502">
    <property type="entry name" value="DUF6594 DOMAIN-CONTAINING PROTEIN-RELATED"/>
    <property type="match status" value="1"/>
</dbReference>
<protein>
    <recommendedName>
        <fullName evidence="3">DUF6594 domain-containing protein</fullName>
    </recommendedName>
</protein>
<keyword evidence="2" id="KW-0472">Membrane</keyword>
<gene>
    <name evidence="4" type="ORF">K444DRAFT_641660</name>
</gene>
<sequence>MADIELGVPPSTPTTAASKDQVEDYRKGYPRFAALMAAHSAFNIFRRFSNIRTRLLLLAQDRIVNLEEQLMRIDQAEKSPLFLASSREDRNSERDLVISQLYTCLEEYDKLMERSQRVFAYESPDTKYVSSLQRWIRGNSCIARNEAKFLESGEDLLTLASMEDGAVSWFERFVCDALVKIFKGSSGQKSRDPHVHIFSRPTTIKMARALLSPLMAVLLLAPVIICTSLHNLTARLAIMVAATCIFICCISLLTKAKTVELAVAGAT</sequence>
<evidence type="ECO:0000256" key="1">
    <source>
        <dbReference type="SAM" id="MobiDB-lite"/>
    </source>
</evidence>
<feature type="domain" description="DUF6594" evidence="3">
    <location>
        <begin position="29"/>
        <end position="267"/>
    </location>
</feature>
<feature type="transmembrane region" description="Helical" evidence="2">
    <location>
        <begin position="236"/>
        <end position="254"/>
    </location>
</feature>
<feature type="region of interest" description="Disordered" evidence="1">
    <location>
        <begin position="1"/>
        <end position="21"/>
    </location>
</feature>
<dbReference type="GeneID" id="36592728"/>
<evidence type="ECO:0000313" key="5">
    <source>
        <dbReference type="Proteomes" id="UP000235371"/>
    </source>
</evidence>
<dbReference type="EMBL" id="KZ613783">
    <property type="protein sequence ID" value="PMD62224.1"/>
    <property type="molecule type" value="Genomic_DNA"/>
</dbReference>
<accession>A0A2J6TGV4</accession>
<dbReference type="InterPro" id="IPR046529">
    <property type="entry name" value="DUF6594"/>
</dbReference>
<evidence type="ECO:0000259" key="3">
    <source>
        <dbReference type="Pfam" id="PF20237"/>
    </source>
</evidence>
<dbReference type="PANTHER" id="PTHR34502:SF3">
    <property type="entry name" value="DUF6594 DOMAIN-CONTAINING PROTEIN"/>
    <property type="match status" value="1"/>
</dbReference>
<feature type="transmembrane region" description="Helical" evidence="2">
    <location>
        <begin position="209"/>
        <end position="230"/>
    </location>
</feature>
<dbReference type="OrthoDB" id="5341582at2759"/>
<reference evidence="4 5" key="1">
    <citation type="submission" date="2016-04" db="EMBL/GenBank/DDBJ databases">
        <title>A degradative enzymes factory behind the ericoid mycorrhizal symbiosis.</title>
        <authorList>
            <consortium name="DOE Joint Genome Institute"/>
            <person name="Martino E."/>
            <person name="Morin E."/>
            <person name="Grelet G."/>
            <person name="Kuo A."/>
            <person name="Kohler A."/>
            <person name="Daghino S."/>
            <person name="Barry K."/>
            <person name="Choi C."/>
            <person name="Cichocki N."/>
            <person name="Clum A."/>
            <person name="Copeland A."/>
            <person name="Hainaut M."/>
            <person name="Haridas S."/>
            <person name="Labutti K."/>
            <person name="Lindquist E."/>
            <person name="Lipzen A."/>
            <person name="Khouja H.-R."/>
            <person name="Murat C."/>
            <person name="Ohm R."/>
            <person name="Olson A."/>
            <person name="Spatafora J."/>
            <person name="Veneault-Fourrey C."/>
            <person name="Henrissat B."/>
            <person name="Grigoriev I."/>
            <person name="Martin F."/>
            <person name="Perotto S."/>
        </authorList>
    </citation>
    <scope>NUCLEOTIDE SEQUENCE [LARGE SCALE GENOMIC DNA]</scope>
    <source>
        <strain evidence="4 5">E</strain>
    </source>
</reference>
<proteinExistence type="predicted"/>
<evidence type="ECO:0000313" key="4">
    <source>
        <dbReference type="EMBL" id="PMD62224.1"/>
    </source>
</evidence>
<feature type="transmembrane region" description="Helical" evidence="2">
    <location>
        <begin position="28"/>
        <end position="45"/>
    </location>
</feature>
<dbReference type="AlphaFoldDB" id="A0A2J6TGV4"/>
<dbReference type="RefSeq" id="XP_024739128.1">
    <property type="nucleotide sequence ID" value="XM_024884651.1"/>
</dbReference>
<keyword evidence="5" id="KW-1185">Reference proteome</keyword>
<organism evidence="4 5">
    <name type="scientific">Hyaloscypha bicolor E</name>
    <dbReference type="NCBI Taxonomy" id="1095630"/>
    <lineage>
        <taxon>Eukaryota</taxon>
        <taxon>Fungi</taxon>
        <taxon>Dikarya</taxon>
        <taxon>Ascomycota</taxon>
        <taxon>Pezizomycotina</taxon>
        <taxon>Leotiomycetes</taxon>
        <taxon>Helotiales</taxon>
        <taxon>Hyaloscyphaceae</taxon>
        <taxon>Hyaloscypha</taxon>
        <taxon>Hyaloscypha bicolor</taxon>
    </lineage>
</organism>
<dbReference type="Pfam" id="PF20237">
    <property type="entry name" value="DUF6594"/>
    <property type="match status" value="1"/>
</dbReference>
<dbReference type="InParanoid" id="A0A2J6TGV4"/>
<dbReference type="Proteomes" id="UP000235371">
    <property type="component" value="Unassembled WGS sequence"/>
</dbReference>
<keyword evidence="2" id="KW-0812">Transmembrane</keyword>
<evidence type="ECO:0000256" key="2">
    <source>
        <dbReference type="SAM" id="Phobius"/>
    </source>
</evidence>